<dbReference type="EMBL" id="SOGN01000049">
    <property type="protein sequence ID" value="TFC78320.1"/>
    <property type="molecule type" value="Genomic_DNA"/>
</dbReference>
<dbReference type="AlphaFoldDB" id="A0A4V3IHS1"/>
<evidence type="ECO:0000256" key="2">
    <source>
        <dbReference type="ARBA" id="ARBA00022517"/>
    </source>
</evidence>
<dbReference type="CDD" id="cd16964">
    <property type="entry name" value="YqgF"/>
    <property type="match status" value="1"/>
</dbReference>
<evidence type="ECO:0000313" key="8">
    <source>
        <dbReference type="EMBL" id="TFC78320.1"/>
    </source>
</evidence>
<comment type="caution">
    <text evidence="8">The sequence shown here is derived from an EMBL/GenBank/DDBJ whole genome shotgun (WGS) entry which is preliminary data.</text>
</comment>
<name>A0A4V3IHS1_9MICO</name>
<dbReference type="GO" id="GO:0016788">
    <property type="term" value="F:hydrolase activity, acting on ester bonds"/>
    <property type="evidence" value="ECO:0007669"/>
    <property type="project" value="UniProtKB-UniRule"/>
</dbReference>
<comment type="function">
    <text evidence="5">Could be a nuclease involved in processing of the 5'-end of pre-16S rRNA.</text>
</comment>
<evidence type="ECO:0000256" key="1">
    <source>
        <dbReference type="ARBA" id="ARBA00022490"/>
    </source>
</evidence>
<dbReference type="Pfam" id="PF03652">
    <property type="entry name" value="RuvX"/>
    <property type="match status" value="1"/>
</dbReference>
<evidence type="ECO:0000256" key="6">
    <source>
        <dbReference type="SAM" id="MobiDB-lite"/>
    </source>
</evidence>
<keyword evidence="3 5" id="KW-0540">Nuclease</keyword>
<keyword evidence="1 5" id="KW-0963">Cytoplasm</keyword>
<organism evidence="8 9">
    <name type="scientific">Cryobacterium cheniae</name>
    <dbReference type="NCBI Taxonomy" id="1259262"/>
    <lineage>
        <taxon>Bacteria</taxon>
        <taxon>Bacillati</taxon>
        <taxon>Actinomycetota</taxon>
        <taxon>Actinomycetes</taxon>
        <taxon>Micrococcales</taxon>
        <taxon>Microbacteriaceae</taxon>
        <taxon>Cryobacterium</taxon>
    </lineage>
</organism>
<dbReference type="GO" id="GO:0000967">
    <property type="term" value="P:rRNA 5'-end processing"/>
    <property type="evidence" value="ECO:0007669"/>
    <property type="project" value="UniProtKB-UniRule"/>
</dbReference>
<dbReference type="GO" id="GO:0004518">
    <property type="term" value="F:nuclease activity"/>
    <property type="evidence" value="ECO:0007669"/>
    <property type="project" value="UniProtKB-KW"/>
</dbReference>
<dbReference type="SMART" id="SM00732">
    <property type="entry name" value="YqgFc"/>
    <property type="match status" value="1"/>
</dbReference>
<feature type="domain" description="YqgF/RNase H-like" evidence="7">
    <location>
        <begin position="1"/>
        <end position="101"/>
    </location>
</feature>
<dbReference type="SUPFAM" id="SSF53098">
    <property type="entry name" value="Ribonuclease H-like"/>
    <property type="match status" value="1"/>
</dbReference>
<reference evidence="8 9" key="1">
    <citation type="submission" date="2019-03" db="EMBL/GenBank/DDBJ databases">
        <title>Genomics of glacier-inhabiting Cryobacterium strains.</title>
        <authorList>
            <person name="Liu Q."/>
            <person name="Xin Y.-H."/>
        </authorList>
    </citation>
    <scope>NUCLEOTIDE SEQUENCE [LARGE SCALE GENOMIC DNA]</scope>
    <source>
        <strain evidence="8 9">TMT2-48-2</strain>
    </source>
</reference>
<dbReference type="PANTHER" id="PTHR33317:SF4">
    <property type="entry name" value="POLYNUCLEOTIDYL TRANSFERASE, RIBONUCLEASE H-LIKE SUPERFAMILY PROTEIN"/>
    <property type="match status" value="1"/>
</dbReference>
<keyword evidence="2 5" id="KW-0690">Ribosome biogenesis</keyword>
<dbReference type="EC" id="3.1.-.-" evidence="5"/>
<keyword evidence="4 5" id="KW-0378">Hydrolase</keyword>
<dbReference type="InterPro" id="IPR037027">
    <property type="entry name" value="YqgF/RNaseH-like_dom_sf"/>
</dbReference>
<dbReference type="InterPro" id="IPR005227">
    <property type="entry name" value="YqgF"/>
</dbReference>
<dbReference type="InterPro" id="IPR012337">
    <property type="entry name" value="RNaseH-like_sf"/>
</dbReference>
<comment type="similarity">
    <text evidence="5">Belongs to the YqgF HJR family.</text>
</comment>
<sequence length="170" mass="17523">MRVGVDVGKARIGLARSDSHGMLATPVETVSRDHSGTLDVARIMAVVADLDAVEVVVGLPLALSGNRTASTDDAVGFAELLARALSIPVRLVDERLSTVAAQSVLRAAGRKAKTHKPVVDQVAAVIILQHALDTERSLGAPAGTAVEPGPDQLPAALPPTAARNEGQPPR</sequence>
<comment type="subcellular location">
    <subcellularLocation>
        <location evidence="5">Cytoplasm</location>
    </subcellularLocation>
</comment>
<accession>A0A4V3IHS1</accession>
<keyword evidence="9" id="KW-1185">Reference proteome</keyword>
<evidence type="ECO:0000313" key="9">
    <source>
        <dbReference type="Proteomes" id="UP000298433"/>
    </source>
</evidence>
<dbReference type="Proteomes" id="UP000298433">
    <property type="component" value="Unassembled WGS sequence"/>
</dbReference>
<dbReference type="Gene3D" id="3.30.420.140">
    <property type="entry name" value="YqgF/RNase H-like domain"/>
    <property type="match status" value="1"/>
</dbReference>
<evidence type="ECO:0000256" key="4">
    <source>
        <dbReference type="ARBA" id="ARBA00022801"/>
    </source>
</evidence>
<dbReference type="OrthoDB" id="9790539at2"/>
<protein>
    <recommendedName>
        <fullName evidence="5">Putative pre-16S rRNA nuclease</fullName>
        <ecNumber evidence="5">3.1.-.-</ecNumber>
    </recommendedName>
</protein>
<dbReference type="HAMAP" id="MF_00651">
    <property type="entry name" value="Nuclease_YqgF"/>
    <property type="match status" value="1"/>
</dbReference>
<gene>
    <name evidence="8" type="primary">ruvX</name>
    <name evidence="8" type="ORF">E3T23_12380</name>
</gene>
<feature type="region of interest" description="Disordered" evidence="6">
    <location>
        <begin position="140"/>
        <end position="170"/>
    </location>
</feature>
<dbReference type="InterPro" id="IPR006641">
    <property type="entry name" value="YqgF/RNaseH-like_dom"/>
</dbReference>
<dbReference type="NCBIfam" id="TIGR00250">
    <property type="entry name" value="RNAse_H_YqgF"/>
    <property type="match status" value="1"/>
</dbReference>
<dbReference type="PANTHER" id="PTHR33317">
    <property type="entry name" value="POLYNUCLEOTIDYL TRANSFERASE, RIBONUCLEASE H-LIKE SUPERFAMILY PROTEIN"/>
    <property type="match status" value="1"/>
</dbReference>
<proteinExistence type="inferred from homology"/>
<evidence type="ECO:0000256" key="3">
    <source>
        <dbReference type="ARBA" id="ARBA00022722"/>
    </source>
</evidence>
<dbReference type="GO" id="GO:0005829">
    <property type="term" value="C:cytosol"/>
    <property type="evidence" value="ECO:0007669"/>
    <property type="project" value="TreeGrafter"/>
</dbReference>
<evidence type="ECO:0000259" key="7">
    <source>
        <dbReference type="SMART" id="SM00732"/>
    </source>
</evidence>
<evidence type="ECO:0000256" key="5">
    <source>
        <dbReference type="HAMAP-Rule" id="MF_00651"/>
    </source>
</evidence>